<reference evidence="4" key="1">
    <citation type="submission" date="2015-09" db="EMBL/GenBank/DDBJ databases">
        <title>Scylla olivacea transcriptome.</title>
        <authorList>
            <person name="Ikhwanuddin M."/>
        </authorList>
    </citation>
    <scope>NUCLEOTIDE SEQUENCE</scope>
</reference>
<dbReference type="SMART" id="SM00239">
    <property type="entry name" value="C2"/>
    <property type="match status" value="1"/>
</dbReference>
<dbReference type="PROSITE" id="PS50004">
    <property type="entry name" value="C2"/>
    <property type="match status" value="1"/>
</dbReference>
<dbReference type="Pfam" id="PF00168">
    <property type="entry name" value="C2"/>
    <property type="match status" value="1"/>
</dbReference>
<protein>
    <recommendedName>
        <fullName evidence="3">C2 domain-containing protein</fullName>
    </recommendedName>
</protein>
<dbReference type="EMBL" id="GDRN01072964">
    <property type="protein sequence ID" value="JAI63464.1"/>
    <property type="molecule type" value="Transcribed_RNA"/>
</dbReference>
<dbReference type="GO" id="GO:0046928">
    <property type="term" value="P:regulation of neurotransmitter secretion"/>
    <property type="evidence" value="ECO:0007669"/>
    <property type="project" value="TreeGrafter"/>
</dbReference>
<dbReference type="GO" id="GO:0005509">
    <property type="term" value="F:calcium ion binding"/>
    <property type="evidence" value="ECO:0007669"/>
    <property type="project" value="TreeGrafter"/>
</dbReference>
<dbReference type="Gene3D" id="2.60.40.150">
    <property type="entry name" value="C2 domain"/>
    <property type="match status" value="1"/>
</dbReference>
<accession>A0A0N7ZC50</accession>
<name>A0A0N7ZC50_SCYOL</name>
<evidence type="ECO:0000313" key="4">
    <source>
        <dbReference type="EMBL" id="JAI63464.1"/>
    </source>
</evidence>
<keyword evidence="1" id="KW-0479">Metal-binding</keyword>
<dbReference type="PANTHER" id="PTHR45911:SF3">
    <property type="entry name" value="DYSFERLIN-RELATED"/>
    <property type="match status" value="1"/>
</dbReference>
<keyword evidence="2" id="KW-0106">Calcium</keyword>
<organism evidence="4">
    <name type="scientific">Scylla olivacea</name>
    <name type="common">Orange mud crab</name>
    <name type="synonym">Cancer olivacea</name>
    <dbReference type="NCBI Taxonomy" id="85551"/>
    <lineage>
        <taxon>Eukaryota</taxon>
        <taxon>Metazoa</taxon>
        <taxon>Ecdysozoa</taxon>
        <taxon>Arthropoda</taxon>
        <taxon>Crustacea</taxon>
        <taxon>Multicrustacea</taxon>
        <taxon>Malacostraca</taxon>
        <taxon>Eumalacostraca</taxon>
        <taxon>Eucarida</taxon>
        <taxon>Decapoda</taxon>
        <taxon>Pleocyemata</taxon>
        <taxon>Brachyura</taxon>
        <taxon>Eubrachyura</taxon>
        <taxon>Portunoidea</taxon>
        <taxon>Portunidae</taxon>
        <taxon>Portuninae</taxon>
        <taxon>Scylla</taxon>
    </lineage>
</organism>
<dbReference type="SUPFAM" id="SSF49562">
    <property type="entry name" value="C2 domain (Calcium/lipid-binding domain, CaLB)"/>
    <property type="match status" value="1"/>
</dbReference>
<dbReference type="PANTHER" id="PTHR45911">
    <property type="entry name" value="C2 DOMAIN-CONTAINING PROTEIN"/>
    <property type="match status" value="1"/>
</dbReference>
<evidence type="ECO:0000256" key="1">
    <source>
        <dbReference type="ARBA" id="ARBA00022723"/>
    </source>
</evidence>
<proteinExistence type="predicted"/>
<sequence>MAQSGRILGYVPMTEFDGQVEPTKLVRLKVIGGSGLAKKDIFGASDPYVKIELININANGGDDVVDEVHTKTKKKTLNPRWDQEFVFRVKPAEHKLVLEVFDENRLTRDDFLGQVELPLVNLPREMEGRLIPHRHFKLQQRRGWKKGYGVAQPGRTLHGRVGGVLPAYSLRVVKVD</sequence>
<evidence type="ECO:0000259" key="3">
    <source>
        <dbReference type="PROSITE" id="PS50004"/>
    </source>
</evidence>
<dbReference type="GO" id="GO:0030672">
    <property type="term" value="C:synaptic vesicle membrane"/>
    <property type="evidence" value="ECO:0007669"/>
    <property type="project" value="TreeGrafter"/>
</dbReference>
<dbReference type="InterPro" id="IPR000008">
    <property type="entry name" value="C2_dom"/>
</dbReference>
<dbReference type="InterPro" id="IPR035892">
    <property type="entry name" value="C2_domain_sf"/>
</dbReference>
<evidence type="ECO:0000256" key="2">
    <source>
        <dbReference type="ARBA" id="ARBA00022837"/>
    </source>
</evidence>
<feature type="domain" description="C2" evidence="3">
    <location>
        <begin position="7"/>
        <end position="133"/>
    </location>
</feature>
<dbReference type="AlphaFoldDB" id="A0A0N7ZC50"/>